<sequence length="62" mass="6674">MAAPGGARGVPVTQASGRHGLEGSWGQSERGLSPRSDRPDDFNVWHAVSRDKALRANNFSQK</sequence>
<evidence type="ECO:0000256" key="1">
    <source>
        <dbReference type="SAM" id="MobiDB-lite"/>
    </source>
</evidence>
<accession>A0A919C054</accession>
<reference evidence="2" key="1">
    <citation type="journal article" date="2014" name="Int. J. Syst. Evol. Microbiol.">
        <title>Complete genome sequence of Corynebacterium casei LMG S-19264T (=DSM 44701T), isolated from a smear-ripened cheese.</title>
        <authorList>
            <consortium name="US DOE Joint Genome Institute (JGI-PGF)"/>
            <person name="Walter F."/>
            <person name="Albersmeier A."/>
            <person name="Kalinowski J."/>
            <person name="Ruckert C."/>
        </authorList>
    </citation>
    <scope>NUCLEOTIDE SEQUENCE</scope>
    <source>
        <strain evidence="2">JCM 4122</strain>
    </source>
</reference>
<protein>
    <submittedName>
        <fullName evidence="2">Uncharacterized protein</fullName>
    </submittedName>
</protein>
<reference evidence="2" key="2">
    <citation type="submission" date="2020-09" db="EMBL/GenBank/DDBJ databases">
        <authorList>
            <person name="Sun Q."/>
            <person name="Ohkuma M."/>
        </authorList>
    </citation>
    <scope>NUCLEOTIDE SEQUENCE</scope>
    <source>
        <strain evidence="2">JCM 4122</strain>
    </source>
</reference>
<dbReference type="Proteomes" id="UP000632849">
    <property type="component" value="Unassembled WGS sequence"/>
</dbReference>
<organism evidence="2 3">
    <name type="scientific">Streptomyces filamentosus</name>
    <name type="common">Streptomyces roseosporus</name>
    <dbReference type="NCBI Taxonomy" id="67294"/>
    <lineage>
        <taxon>Bacteria</taxon>
        <taxon>Bacillati</taxon>
        <taxon>Actinomycetota</taxon>
        <taxon>Actinomycetes</taxon>
        <taxon>Kitasatosporales</taxon>
        <taxon>Streptomycetaceae</taxon>
        <taxon>Streptomyces</taxon>
    </lineage>
</organism>
<gene>
    <name evidence="2" type="ORF">GCM10017667_80950</name>
</gene>
<feature type="region of interest" description="Disordered" evidence="1">
    <location>
        <begin position="1"/>
        <end position="43"/>
    </location>
</feature>
<keyword evidence="3" id="KW-1185">Reference proteome</keyword>
<name>A0A919C054_STRFL</name>
<dbReference type="EMBL" id="BNBE01000005">
    <property type="protein sequence ID" value="GHG31142.1"/>
    <property type="molecule type" value="Genomic_DNA"/>
</dbReference>
<comment type="caution">
    <text evidence="2">The sequence shown here is derived from an EMBL/GenBank/DDBJ whole genome shotgun (WGS) entry which is preliminary data.</text>
</comment>
<evidence type="ECO:0000313" key="2">
    <source>
        <dbReference type="EMBL" id="GHG31142.1"/>
    </source>
</evidence>
<evidence type="ECO:0000313" key="3">
    <source>
        <dbReference type="Proteomes" id="UP000632849"/>
    </source>
</evidence>
<dbReference type="AlphaFoldDB" id="A0A919C054"/>
<proteinExistence type="predicted"/>